<proteinExistence type="predicted"/>
<evidence type="ECO:0000313" key="4">
    <source>
        <dbReference type="Proteomes" id="UP000002320"/>
    </source>
</evidence>
<evidence type="ECO:0000313" key="3">
    <source>
        <dbReference type="EnsemblMetazoa" id="CPIJ016444-PA"/>
    </source>
</evidence>
<gene>
    <name evidence="3" type="primary">6049957</name>
    <name evidence="2" type="ORF">CpipJ_CPIJ016444</name>
</gene>
<keyword evidence="1" id="KW-0175">Coiled coil</keyword>
<dbReference type="InParanoid" id="B0XAG7"/>
<protein>
    <submittedName>
        <fullName evidence="2 3">Uncharacterized protein</fullName>
    </submittedName>
</protein>
<evidence type="ECO:0000313" key="2">
    <source>
        <dbReference type="EMBL" id="EDS43703.1"/>
    </source>
</evidence>
<accession>B0XAG7</accession>
<name>B0XAG7_CULQU</name>
<keyword evidence="4" id="KW-1185">Reference proteome</keyword>
<dbReference type="Proteomes" id="UP000002320">
    <property type="component" value="Unassembled WGS sequence"/>
</dbReference>
<feature type="coiled-coil region" evidence="1">
    <location>
        <begin position="2"/>
        <end position="58"/>
    </location>
</feature>
<dbReference type="EnsemblMetazoa" id="CPIJ016444-RA">
    <property type="protein sequence ID" value="CPIJ016444-PA"/>
    <property type="gene ID" value="CPIJ016444"/>
</dbReference>
<evidence type="ECO:0000256" key="1">
    <source>
        <dbReference type="SAM" id="Coils"/>
    </source>
</evidence>
<reference evidence="3" key="2">
    <citation type="submission" date="2020-05" db="UniProtKB">
        <authorList>
            <consortium name="EnsemblMetazoa"/>
        </authorList>
    </citation>
    <scope>IDENTIFICATION</scope>
    <source>
        <strain evidence="3">JHB</strain>
    </source>
</reference>
<dbReference type="KEGG" id="cqu:CpipJ_CPIJ016444"/>
<dbReference type="AlphaFoldDB" id="B0XAG7"/>
<dbReference type="VEuPathDB" id="VectorBase:CPIJ016444"/>
<dbReference type="EMBL" id="DS232583">
    <property type="protein sequence ID" value="EDS43703.1"/>
    <property type="molecule type" value="Genomic_DNA"/>
</dbReference>
<organism>
    <name type="scientific">Culex quinquefasciatus</name>
    <name type="common">Southern house mosquito</name>
    <name type="synonym">Culex pungens</name>
    <dbReference type="NCBI Taxonomy" id="7176"/>
    <lineage>
        <taxon>Eukaryota</taxon>
        <taxon>Metazoa</taxon>
        <taxon>Ecdysozoa</taxon>
        <taxon>Arthropoda</taxon>
        <taxon>Hexapoda</taxon>
        <taxon>Insecta</taxon>
        <taxon>Pterygota</taxon>
        <taxon>Neoptera</taxon>
        <taxon>Endopterygota</taxon>
        <taxon>Diptera</taxon>
        <taxon>Nematocera</taxon>
        <taxon>Culicoidea</taxon>
        <taxon>Culicidae</taxon>
        <taxon>Culicinae</taxon>
        <taxon>Culicini</taxon>
        <taxon>Culex</taxon>
        <taxon>Culex</taxon>
    </lineage>
</organism>
<dbReference type="HOGENOM" id="CLU_2415465_0_0_1"/>
<sequence length="92" mass="10632">MRQEHAESNRELRNAFKELEKRQVDEVHERYESVGATVERLEKEVDQHNRANIKKNAVILGVPATKDENITAVIKAIAEAINCQLPECYVFR</sequence>
<reference evidence="2" key="1">
    <citation type="submission" date="2007-03" db="EMBL/GenBank/DDBJ databases">
        <title>Annotation of Culex pipiens quinquefasciatus.</title>
        <authorList>
            <consortium name="The Broad Institute Genome Sequencing Platform"/>
            <person name="Atkinson P.W."/>
            <person name="Hemingway J."/>
            <person name="Christensen B.M."/>
            <person name="Higgs S."/>
            <person name="Kodira C."/>
            <person name="Hannick L."/>
            <person name="Megy K."/>
            <person name="O'Leary S."/>
            <person name="Pearson M."/>
            <person name="Haas B.J."/>
            <person name="Mauceli E."/>
            <person name="Wortman J.R."/>
            <person name="Lee N.H."/>
            <person name="Guigo R."/>
            <person name="Stanke M."/>
            <person name="Alvarado L."/>
            <person name="Amedeo P."/>
            <person name="Antoine C.H."/>
            <person name="Arensburger P."/>
            <person name="Bidwell S.L."/>
            <person name="Crawford M."/>
            <person name="Camaro F."/>
            <person name="Devon K."/>
            <person name="Engels R."/>
            <person name="Hammond M."/>
            <person name="Howarth C."/>
            <person name="Koehrsen M."/>
            <person name="Lawson D."/>
            <person name="Montgomery P."/>
            <person name="Nene V."/>
            <person name="Nusbaum C."/>
            <person name="Puiu D."/>
            <person name="Romero-Severson J."/>
            <person name="Severson D.W."/>
            <person name="Shumway M."/>
            <person name="Sisk P."/>
            <person name="Stolte C."/>
            <person name="Zeng Q."/>
            <person name="Eisenstadt E."/>
            <person name="Fraser-Liggett C."/>
            <person name="Strausberg R."/>
            <person name="Galagan J."/>
            <person name="Birren B."/>
            <person name="Collins F.H."/>
        </authorList>
    </citation>
    <scope>NUCLEOTIDE SEQUENCE [LARGE SCALE GENOMIC DNA]</scope>
    <source>
        <strain evidence="2">JHB</strain>
    </source>
</reference>